<dbReference type="GO" id="GO:0004630">
    <property type="term" value="F:phospholipase D activity"/>
    <property type="evidence" value="ECO:0007669"/>
    <property type="project" value="TreeGrafter"/>
</dbReference>
<keyword evidence="2" id="KW-0443">Lipid metabolism</keyword>
<keyword evidence="5" id="KW-1185">Reference proteome</keyword>
<gene>
    <name evidence="4" type="ORF">GIB67_010013</name>
</gene>
<dbReference type="AlphaFoldDB" id="A0A7J7KV72"/>
<reference evidence="4 5" key="1">
    <citation type="journal article" date="2020" name="IScience">
        <title>Genome Sequencing of the Endangered Kingdonia uniflora (Circaeasteraceae, Ranunculales) Reveals Potential Mechanisms of Evolutionary Specialization.</title>
        <authorList>
            <person name="Sun Y."/>
            <person name="Deng T."/>
            <person name="Zhang A."/>
            <person name="Moore M.J."/>
            <person name="Landis J.B."/>
            <person name="Lin N."/>
            <person name="Zhang H."/>
            <person name="Zhang X."/>
            <person name="Huang J."/>
            <person name="Zhang X."/>
            <person name="Sun H."/>
            <person name="Wang H."/>
        </authorList>
    </citation>
    <scope>NUCLEOTIDE SEQUENCE [LARGE SCALE GENOMIC DNA]</scope>
    <source>
        <strain evidence="4">TB1705</strain>
        <tissue evidence="4">Leaf</tissue>
    </source>
</reference>
<dbReference type="PANTHER" id="PTHR18896">
    <property type="entry name" value="PHOSPHOLIPASE D"/>
    <property type="match status" value="1"/>
</dbReference>
<dbReference type="GO" id="GO:0016760">
    <property type="term" value="F:cellulose synthase (UDP-forming) activity"/>
    <property type="evidence" value="ECO:0007669"/>
    <property type="project" value="InterPro"/>
</dbReference>
<dbReference type="GO" id="GO:0030244">
    <property type="term" value="P:cellulose biosynthetic process"/>
    <property type="evidence" value="ECO:0007669"/>
    <property type="project" value="InterPro"/>
</dbReference>
<organism evidence="4 5">
    <name type="scientific">Kingdonia uniflora</name>
    <dbReference type="NCBI Taxonomy" id="39325"/>
    <lineage>
        <taxon>Eukaryota</taxon>
        <taxon>Viridiplantae</taxon>
        <taxon>Streptophyta</taxon>
        <taxon>Embryophyta</taxon>
        <taxon>Tracheophyta</taxon>
        <taxon>Spermatophyta</taxon>
        <taxon>Magnoliopsida</taxon>
        <taxon>Ranunculales</taxon>
        <taxon>Circaeasteraceae</taxon>
        <taxon>Kingdonia</taxon>
    </lineage>
</organism>
<dbReference type="PANTHER" id="PTHR18896:SF65">
    <property type="entry name" value="PHOSPHOLIPASE D BETA 1"/>
    <property type="match status" value="1"/>
</dbReference>
<dbReference type="OrthoDB" id="14911at2759"/>
<sequence>MEITLKIANKIRANERFDVYVVVPMWPEGVPTGIATQRILFWQNKTMQMMYETIYKALEEVGLENTYVPKNYLNFFCLENCEASDGTELSFEGSPIASNTPHAEHTGFLEDIFTVPKSLECVRRVRSLGESNLRQFAVEDVSEMRGHLLKYSVEVYPRGKVKPIPGYKSFPDVGGTIVDCDHYINNSKALREGMYFMMDPLLGEKTESIKLGMWDGLYDAFHSIDQHICTSPPSSSAELETIEIEPPCKRDASQQSSLHKLNVSVHSANITVVDIGKSIAAYFEHETSITREAKSPFKTQLSCWKKLCDCELWLTEEFPVNDFDSLGYEEFL</sequence>
<dbReference type="InterPro" id="IPR024632">
    <property type="entry name" value="PLipase_D_C"/>
</dbReference>
<dbReference type="Proteomes" id="UP000541444">
    <property type="component" value="Unassembled WGS sequence"/>
</dbReference>
<evidence type="ECO:0000256" key="2">
    <source>
        <dbReference type="ARBA" id="ARBA00023098"/>
    </source>
</evidence>
<evidence type="ECO:0000259" key="3">
    <source>
        <dbReference type="Pfam" id="PF12357"/>
    </source>
</evidence>
<feature type="domain" description="Phospholipase D C-terminal" evidence="3">
    <location>
        <begin position="110"/>
        <end position="178"/>
    </location>
</feature>
<dbReference type="Pfam" id="PF12357">
    <property type="entry name" value="PLD_C"/>
    <property type="match status" value="1"/>
</dbReference>
<proteinExistence type="predicted"/>
<evidence type="ECO:0000313" key="4">
    <source>
        <dbReference type="EMBL" id="KAF6134214.1"/>
    </source>
</evidence>
<accession>A0A7J7KV72</accession>
<comment type="caution">
    <text evidence="4">The sequence shown here is derived from an EMBL/GenBank/DDBJ whole genome shotgun (WGS) entry which is preliminary data.</text>
</comment>
<dbReference type="EMBL" id="JACGCM010002885">
    <property type="protein sequence ID" value="KAF6134214.1"/>
    <property type="molecule type" value="Genomic_DNA"/>
</dbReference>
<protein>
    <recommendedName>
        <fullName evidence="3">Phospholipase D C-terminal domain-containing protein</fullName>
    </recommendedName>
</protein>
<evidence type="ECO:0000256" key="1">
    <source>
        <dbReference type="ARBA" id="ARBA00022737"/>
    </source>
</evidence>
<dbReference type="GO" id="GO:0012505">
    <property type="term" value="C:endomembrane system"/>
    <property type="evidence" value="ECO:0007669"/>
    <property type="project" value="UniProtKB-SubCell"/>
</dbReference>
<keyword evidence="1" id="KW-0677">Repeat</keyword>
<dbReference type="GO" id="GO:0005886">
    <property type="term" value="C:plasma membrane"/>
    <property type="evidence" value="ECO:0007669"/>
    <property type="project" value="TreeGrafter"/>
</dbReference>
<evidence type="ECO:0000313" key="5">
    <source>
        <dbReference type="Proteomes" id="UP000541444"/>
    </source>
</evidence>
<name>A0A7J7KV72_9MAGN</name>
<dbReference type="InterPro" id="IPR015679">
    <property type="entry name" value="PLipase_D_fam"/>
</dbReference>
<dbReference type="GO" id="GO:0009395">
    <property type="term" value="P:phospholipid catabolic process"/>
    <property type="evidence" value="ECO:0007669"/>
    <property type="project" value="TreeGrafter"/>
</dbReference>